<keyword evidence="1" id="KW-0472">Membrane</keyword>
<dbReference type="Pfam" id="PF03729">
    <property type="entry name" value="DUF308"/>
    <property type="match status" value="2"/>
</dbReference>
<evidence type="ECO:0000256" key="1">
    <source>
        <dbReference type="SAM" id="Phobius"/>
    </source>
</evidence>
<feature type="transmembrane region" description="Helical" evidence="1">
    <location>
        <begin position="36"/>
        <end position="56"/>
    </location>
</feature>
<dbReference type="InterPro" id="IPR052712">
    <property type="entry name" value="Acid_resist_chaperone_HdeD"/>
</dbReference>
<feature type="transmembrane region" description="Helical" evidence="1">
    <location>
        <begin position="147"/>
        <end position="173"/>
    </location>
</feature>
<protein>
    <submittedName>
        <fullName evidence="2">HdeD family acid-resistance protein</fullName>
    </submittedName>
</protein>
<name>A0ABP8KII8_9MICO</name>
<keyword evidence="1" id="KW-0812">Transmembrane</keyword>
<organism evidence="2 3">
    <name type="scientific">Fodinibacter luteus</name>
    <dbReference type="NCBI Taxonomy" id="552064"/>
    <lineage>
        <taxon>Bacteria</taxon>
        <taxon>Bacillati</taxon>
        <taxon>Actinomycetota</taxon>
        <taxon>Actinomycetes</taxon>
        <taxon>Micrococcales</taxon>
        <taxon>Intrasporangiaceae</taxon>
        <taxon>Fodinibacter (ex Wang et al. 2009)</taxon>
    </lineage>
</organism>
<dbReference type="RefSeq" id="WP_345205957.1">
    <property type="nucleotide sequence ID" value="NZ_BAABGM010000014.1"/>
</dbReference>
<dbReference type="PANTHER" id="PTHR34989">
    <property type="entry name" value="PROTEIN HDED"/>
    <property type="match status" value="1"/>
</dbReference>
<comment type="caution">
    <text evidence="2">The sequence shown here is derived from an EMBL/GenBank/DDBJ whole genome shotgun (WGS) entry which is preliminary data.</text>
</comment>
<feature type="transmembrane region" description="Helical" evidence="1">
    <location>
        <begin position="12"/>
        <end position="30"/>
    </location>
</feature>
<evidence type="ECO:0000313" key="2">
    <source>
        <dbReference type="EMBL" id="GAA4407208.1"/>
    </source>
</evidence>
<accession>A0ABP8KII8</accession>
<reference evidence="3" key="1">
    <citation type="journal article" date="2019" name="Int. J. Syst. Evol. Microbiol.">
        <title>The Global Catalogue of Microorganisms (GCM) 10K type strain sequencing project: providing services to taxonomists for standard genome sequencing and annotation.</title>
        <authorList>
            <consortium name="The Broad Institute Genomics Platform"/>
            <consortium name="The Broad Institute Genome Sequencing Center for Infectious Disease"/>
            <person name="Wu L."/>
            <person name="Ma J."/>
        </authorList>
    </citation>
    <scope>NUCLEOTIDE SEQUENCE [LARGE SCALE GENOMIC DNA]</scope>
    <source>
        <strain evidence="3">JCM 17809</strain>
    </source>
</reference>
<feature type="transmembrane region" description="Helical" evidence="1">
    <location>
        <begin position="68"/>
        <end position="85"/>
    </location>
</feature>
<gene>
    <name evidence="2" type="ORF">GCM10023168_22990</name>
</gene>
<dbReference type="Proteomes" id="UP001500945">
    <property type="component" value="Unassembled WGS sequence"/>
</dbReference>
<feature type="transmembrane region" description="Helical" evidence="1">
    <location>
        <begin position="124"/>
        <end position="141"/>
    </location>
</feature>
<feature type="transmembrane region" description="Helical" evidence="1">
    <location>
        <begin position="91"/>
        <end position="112"/>
    </location>
</feature>
<dbReference type="EMBL" id="BAABGM010000014">
    <property type="protein sequence ID" value="GAA4407208.1"/>
    <property type="molecule type" value="Genomic_DNA"/>
</dbReference>
<keyword evidence="3" id="KW-1185">Reference proteome</keyword>
<keyword evidence="1" id="KW-1133">Transmembrane helix</keyword>
<proteinExistence type="predicted"/>
<evidence type="ECO:0000313" key="3">
    <source>
        <dbReference type="Proteomes" id="UP001500945"/>
    </source>
</evidence>
<dbReference type="InterPro" id="IPR005325">
    <property type="entry name" value="DUF308_memb"/>
</dbReference>
<dbReference type="PANTHER" id="PTHR34989:SF1">
    <property type="entry name" value="PROTEIN HDED"/>
    <property type="match status" value="1"/>
</dbReference>
<sequence length="187" mass="19470">MPKDVLTMSWKLLALRGVIGIVFGIVAIAWPKQTIVVVVVLWGVWALVDGIGLAAGAFGHGLGTGQRALFAGMAVVALVVAFIAFTRPGMAAAAVTWVLGIWLLVRGFFELVGAFSSTRSAPRWLLVLGALLDIVLGWLFVANPGAAAVGVTFLLGIIAVAWGIVFLVLALVVRRAAGQQADDVVVA</sequence>